<accession>A0A939INZ8</accession>
<dbReference type="FunFam" id="3.30.565.10:FF:000010">
    <property type="entry name" value="Sensor histidine kinase RcsC"/>
    <property type="match status" value="1"/>
</dbReference>
<keyword evidence="13" id="KW-0472">Membrane</keyword>
<dbReference type="PROSITE" id="PS50894">
    <property type="entry name" value="HPT"/>
    <property type="match status" value="1"/>
</dbReference>
<dbReference type="InterPro" id="IPR004358">
    <property type="entry name" value="Sig_transdc_His_kin-like_C"/>
</dbReference>
<evidence type="ECO:0000256" key="6">
    <source>
        <dbReference type="ARBA" id="ARBA00022679"/>
    </source>
</evidence>
<dbReference type="FunFam" id="1.10.287.130:FF:000004">
    <property type="entry name" value="Ethylene receptor 1"/>
    <property type="match status" value="1"/>
</dbReference>
<evidence type="ECO:0000256" key="14">
    <source>
        <dbReference type="PROSITE-ProRule" id="PRU00110"/>
    </source>
</evidence>
<evidence type="ECO:0000256" key="10">
    <source>
        <dbReference type="ARBA" id="ARBA00022840"/>
    </source>
</evidence>
<dbReference type="InterPro" id="IPR036097">
    <property type="entry name" value="HisK_dim/P_sf"/>
</dbReference>
<keyword evidence="6" id="KW-0808">Transferase</keyword>
<dbReference type="SMART" id="SM00073">
    <property type="entry name" value="HPT"/>
    <property type="match status" value="1"/>
</dbReference>
<dbReference type="InterPro" id="IPR005467">
    <property type="entry name" value="His_kinase_dom"/>
</dbReference>
<evidence type="ECO:0000256" key="9">
    <source>
        <dbReference type="ARBA" id="ARBA00022777"/>
    </source>
</evidence>
<keyword evidence="5 15" id="KW-0597">Phosphoprotein</keyword>
<keyword evidence="11" id="KW-1133">Transmembrane helix</keyword>
<dbReference type="PRINTS" id="PR00344">
    <property type="entry name" value="BCTRLSENSOR"/>
</dbReference>
<keyword evidence="22" id="KW-1185">Reference proteome</keyword>
<feature type="domain" description="Histidine kinase" evidence="18">
    <location>
        <begin position="1481"/>
        <end position="1702"/>
    </location>
</feature>
<dbReference type="SUPFAM" id="SSF55874">
    <property type="entry name" value="ATPase domain of HSP90 chaperone/DNA topoisomerase II/histidine kinase"/>
    <property type="match status" value="1"/>
</dbReference>
<keyword evidence="8" id="KW-0547">Nucleotide-binding</keyword>
<dbReference type="Gene3D" id="1.10.510.10">
    <property type="entry name" value="Transferase(Phosphotransferase) domain 1"/>
    <property type="match status" value="1"/>
</dbReference>
<dbReference type="SUPFAM" id="SSF56112">
    <property type="entry name" value="Protein kinase-like (PK-like)"/>
    <property type="match status" value="1"/>
</dbReference>
<feature type="domain" description="Response regulatory" evidence="19">
    <location>
        <begin position="1721"/>
        <end position="1842"/>
    </location>
</feature>
<dbReference type="Pfam" id="PF00069">
    <property type="entry name" value="Pkinase"/>
    <property type="match status" value="1"/>
</dbReference>
<feature type="coiled-coil region" evidence="16">
    <location>
        <begin position="2179"/>
        <end position="2206"/>
    </location>
</feature>
<dbReference type="Gene3D" id="3.40.50.2300">
    <property type="match status" value="2"/>
</dbReference>
<feature type="domain" description="HPt" evidence="20">
    <location>
        <begin position="2027"/>
        <end position="2122"/>
    </location>
</feature>
<keyword evidence="7" id="KW-0812">Transmembrane</keyword>
<dbReference type="Gene3D" id="1.10.287.130">
    <property type="match status" value="1"/>
</dbReference>
<dbReference type="GO" id="GO:0005886">
    <property type="term" value="C:plasma membrane"/>
    <property type="evidence" value="ECO:0007669"/>
    <property type="project" value="UniProtKB-SubCell"/>
</dbReference>
<reference evidence="21" key="1">
    <citation type="submission" date="2021-03" db="EMBL/GenBank/DDBJ databases">
        <title>novel species isolated from a fishpond in China.</title>
        <authorList>
            <person name="Lu H."/>
            <person name="Cai Z."/>
        </authorList>
    </citation>
    <scope>NUCLEOTIDE SEQUENCE</scope>
    <source>
        <strain evidence="21">JCM 30855</strain>
    </source>
</reference>
<dbReference type="InterPro" id="IPR000719">
    <property type="entry name" value="Prot_kinase_dom"/>
</dbReference>
<dbReference type="InterPro" id="IPR011009">
    <property type="entry name" value="Kinase-like_dom_sf"/>
</dbReference>
<dbReference type="Pfam" id="PF01627">
    <property type="entry name" value="Hpt"/>
    <property type="match status" value="1"/>
</dbReference>
<dbReference type="Pfam" id="PF00072">
    <property type="entry name" value="Response_reg"/>
    <property type="match status" value="2"/>
</dbReference>
<evidence type="ECO:0000256" key="4">
    <source>
        <dbReference type="ARBA" id="ARBA00022475"/>
    </source>
</evidence>
<dbReference type="PANTHER" id="PTHR45339">
    <property type="entry name" value="HYBRID SIGNAL TRANSDUCTION HISTIDINE KINASE J"/>
    <property type="match status" value="1"/>
</dbReference>
<feature type="domain" description="Response regulatory" evidence="19">
    <location>
        <begin position="1866"/>
        <end position="1982"/>
    </location>
</feature>
<dbReference type="InterPro" id="IPR003661">
    <property type="entry name" value="HisK_dim/P_dom"/>
</dbReference>
<dbReference type="Gene3D" id="3.30.450.40">
    <property type="match status" value="1"/>
</dbReference>
<evidence type="ECO:0000313" key="22">
    <source>
        <dbReference type="Proteomes" id="UP000664654"/>
    </source>
</evidence>
<comment type="subcellular location">
    <subcellularLocation>
        <location evidence="2">Cell membrane</location>
        <topology evidence="2">Multi-pass membrane protein</topology>
    </subcellularLocation>
</comment>
<dbReference type="SMART" id="SM00448">
    <property type="entry name" value="REC"/>
    <property type="match status" value="2"/>
</dbReference>
<dbReference type="InterPro" id="IPR003594">
    <property type="entry name" value="HATPase_dom"/>
</dbReference>
<evidence type="ECO:0000256" key="5">
    <source>
        <dbReference type="ARBA" id="ARBA00022553"/>
    </source>
</evidence>
<dbReference type="Pfam" id="PF00512">
    <property type="entry name" value="HisKA"/>
    <property type="match status" value="1"/>
</dbReference>
<dbReference type="InterPro" id="IPR029016">
    <property type="entry name" value="GAF-like_dom_sf"/>
</dbReference>
<dbReference type="SMART" id="SM00388">
    <property type="entry name" value="HisKA"/>
    <property type="match status" value="1"/>
</dbReference>
<dbReference type="InterPro" id="IPR008207">
    <property type="entry name" value="Sig_transdc_His_kin_Hpt_dom"/>
</dbReference>
<keyword evidence="16" id="KW-0175">Coiled coil</keyword>
<dbReference type="SMART" id="SM00065">
    <property type="entry name" value="GAF"/>
    <property type="match status" value="1"/>
</dbReference>
<dbReference type="SUPFAM" id="SSF47226">
    <property type="entry name" value="Histidine-containing phosphotransfer domain, HPT domain"/>
    <property type="match status" value="1"/>
</dbReference>
<evidence type="ECO:0000256" key="2">
    <source>
        <dbReference type="ARBA" id="ARBA00004651"/>
    </source>
</evidence>
<dbReference type="InterPro" id="IPR001789">
    <property type="entry name" value="Sig_transdc_resp-reg_receiver"/>
</dbReference>
<keyword evidence="9" id="KW-0418">Kinase</keyword>
<evidence type="ECO:0000313" key="21">
    <source>
        <dbReference type="EMBL" id="MBN7825375.1"/>
    </source>
</evidence>
<evidence type="ECO:0000259" key="19">
    <source>
        <dbReference type="PROSITE" id="PS50110"/>
    </source>
</evidence>
<evidence type="ECO:0000256" key="15">
    <source>
        <dbReference type="PROSITE-ProRule" id="PRU00169"/>
    </source>
</evidence>
<dbReference type="Gene3D" id="1.20.120.160">
    <property type="entry name" value="HPT domain"/>
    <property type="match status" value="1"/>
</dbReference>
<dbReference type="CDD" id="cd16922">
    <property type="entry name" value="HATPase_EvgS-ArcB-TorS-like"/>
    <property type="match status" value="1"/>
</dbReference>
<dbReference type="PROSITE" id="PS50011">
    <property type="entry name" value="PROTEIN_KINASE_DOM"/>
    <property type="match status" value="1"/>
</dbReference>
<dbReference type="InterPro" id="IPR036890">
    <property type="entry name" value="HATPase_C_sf"/>
</dbReference>
<organism evidence="21 22">
    <name type="scientific">Bowmanella dokdonensis</name>
    <dbReference type="NCBI Taxonomy" id="751969"/>
    <lineage>
        <taxon>Bacteria</taxon>
        <taxon>Pseudomonadati</taxon>
        <taxon>Pseudomonadota</taxon>
        <taxon>Gammaproteobacteria</taxon>
        <taxon>Alteromonadales</taxon>
        <taxon>Alteromonadaceae</taxon>
        <taxon>Bowmanella</taxon>
    </lineage>
</organism>
<proteinExistence type="predicted"/>
<protein>
    <recommendedName>
        <fullName evidence="3">histidine kinase</fullName>
        <ecNumber evidence="3">2.7.13.3</ecNumber>
    </recommendedName>
</protein>
<evidence type="ECO:0000256" key="12">
    <source>
        <dbReference type="ARBA" id="ARBA00023012"/>
    </source>
</evidence>
<feature type="domain" description="Protein kinase" evidence="17">
    <location>
        <begin position="1"/>
        <end position="259"/>
    </location>
</feature>
<dbReference type="SUPFAM" id="SSF47384">
    <property type="entry name" value="Homodimeric domain of signal transducing histidine kinase"/>
    <property type="match status" value="1"/>
</dbReference>
<evidence type="ECO:0000256" key="13">
    <source>
        <dbReference type="ARBA" id="ARBA00023136"/>
    </source>
</evidence>
<dbReference type="SUPFAM" id="SSF52540">
    <property type="entry name" value="P-loop containing nucleoside triphosphate hydrolases"/>
    <property type="match status" value="1"/>
</dbReference>
<dbReference type="Gene3D" id="3.30.565.10">
    <property type="entry name" value="Histidine kinase-like ATPase, C-terminal domain"/>
    <property type="match status" value="1"/>
</dbReference>
<dbReference type="Pfam" id="PF13191">
    <property type="entry name" value="AAA_16"/>
    <property type="match status" value="1"/>
</dbReference>
<dbReference type="GO" id="GO:0000155">
    <property type="term" value="F:phosphorelay sensor kinase activity"/>
    <property type="evidence" value="ECO:0007669"/>
    <property type="project" value="InterPro"/>
</dbReference>
<dbReference type="SUPFAM" id="SSF52172">
    <property type="entry name" value="CheY-like"/>
    <property type="match status" value="2"/>
</dbReference>
<dbReference type="SMART" id="SM00387">
    <property type="entry name" value="HATPase_c"/>
    <property type="match status" value="1"/>
</dbReference>
<dbReference type="GO" id="GO:0005524">
    <property type="term" value="F:ATP binding"/>
    <property type="evidence" value="ECO:0007669"/>
    <property type="project" value="UniProtKB-KW"/>
</dbReference>
<dbReference type="SUPFAM" id="SSF55781">
    <property type="entry name" value="GAF domain-like"/>
    <property type="match status" value="1"/>
</dbReference>
<evidence type="ECO:0000256" key="8">
    <source>
        <dbReference type="ARBA" id="ARBA00022741"/>
    </source>
</evidence>
<dbReference type="CDD" id="cd00082">
    <property type="entry name" value="HisKA"/>
    <property type="match status" value="1"/>
</dbReference>
<evidence type="ECO:0000256" key="16">
    <source>
        <dbReference type="SAM" id="Coils"/>
    </source>
</evidence>
<keyword evidence="10" id="KW-0067">ATP-binding</keyword>
<feature type="modified residue" description="4-aspartylphosphate" evidence="15">
    <location>
        <position position="1915"/>
    </location>
</feature>
<dbReference type="InterPro" id="IPR011006">
    <property type="entry name" value="CheY-like_superfamily"/>
</dbReference>
<dbReference type="Proteomes" id="UP000664654">
    <property type="component" value="Unassembled WGS sequence"/>
</dbReference>
<evidence type="ECO:0000259" key="20">
    <source>
        <dbReference type="PROSITE" id="PS50894"/>
    </source>
</evidence>
<dbReference type="PROSITE" id="PS50110">
    <property type="entry name" value="RESPONSE_REGULATORY"/>
    <property type="match status" value="2"/>
</dbReference>
<dbReference type="Pfam" id="PF13185">
    <property type="entry name" value="GAF_2"/>
    <property type="match status" value="1"/>
</dbReference>
<feature type="modified residue" description="Phosphohistidine" evidence="14">
    <location>
        <position position="2066"/>
    </location>
</feature>
<evidence type="ECO:0000256" key="11">
    <source>
        <dbReference type="ARBA" id="ARBA00022989"/>
    </source>
</evidence>
<dbReference type="Pfam" id="PF02518">
    <property type="entry name" value="HATPase_c"/>
    <property type="match status" value="1"/>
</dbReference>
<comment type="catalytic activity">
    <reaction evidence="1">
        <text>ATP + protein L-histidine = ADP + protein N-phospho-L-histidine.</text>
        <dbReference type="EC" id="2.7.13.3"/>
    </reaction>
</comment>
<evidence type="ECO:0000256" key="7">
    <source>
        <dbReference type="ARBA" id="ARBA00022692"/>
    </source>
</evidence>
<keyword evidence="4" id="KW-1003">Cell membrane</keyword>
<dbReference type="RefSeq" id="WP_206573485.1">
    <property type="nucleotide sequence ID" value="NZ_JAFKCV010000004.1"/>
</dbReference>
<gene>
    <name evidence="21" type="ORF">J0A66_09100</name>
</gene>
<name>A0A939INZ8_9ALTE</name>
<dbReference type="InterPro" id="IPR027417">
    <property type="entry name" value="P-loop_NTPase"/>
</dbReference>
<dbReference type="Gene3D" id="3.40.50.300">
    <property type="entry name" value="P-loop containing nucleotide triphosphate hydrolases"/>
    <property type="match status" value="1"/>
</dbReference>
<evidence type="ECO:0000259" key="17">
    <source>
        <dbReference type="PROSITE" id="PS50011"/>
    </source>
</evidence>
<dbReference type="CDD" id="cd00088">
    <property type="entry name" value="HPT"/>
    <property type="match status" value="1"/>
</dbReference>
<comment type="caution">
    <text evidence="21">The sequence shown here is derived from an EMBL/GenBank/DDBJ whole genome shotgun (WGS) entry which is preliminary data.</text>
</comment>
<evidence type="ECO:0000256" key="1">
    <source>
        <dbReference type="ARBA" id="ARBA00000085"/>
    </source>
</evidence>
<dbReference type="EC" id="2.7.13.3" evidence="3"/>
<keyword evidence="12" id="KW-0902">Two-component regulatory system</keyword>
<dbReference type="InterPro" id="IPR041664">
    <property type="entry name" value="AAA_16"/>
</dbReference>
<dbReference type="InterPro" id="IPR036641">
    <property type="entry name" value="HPT_dom_sf"/>
</dbReference>
<dbReference type="PROSITE" id="PS50109">
    <property type="entry name" value="HIS_KIN"/>
    <property type="match status" value="1"/>
</dbReference>
<dbReference type="CDD" id="cd17546">
    <property type="entry name" value="REC_hyHK_CKI1_RcsC-like"/>
    <property type="match status" value="2"/>
</dbReference>
<feature type="modified residue" description="4-aspartylphosphate" evidence="15">
    <location>
        <position position="1775"/>
    </location>
</feature>
<dbReference type="EMBL" id="JAFKCV010000004">
    <property type="protein sequence ID" value="MBN7825375.1"/>
    <property type="molecule type" value="Genomic_DNA"/>
</dbReference>
<dbReference type="InterPro" id="IPR003018">
    <property type="entry name" value="GAF"/>
</dbReference>
<dbReference type="SMART" id="SM00220">
    <property type="entry name" value="S_TKc"/>
    <property type="match status" value="1"/>
</dbReference>
<sequence length="2211" mass="247577">MDSLKNYKNISEKPALTSQIKLFRAQDMDGRTVFLKASKTGTGQGMEQQLPLFSALPRVLHRLHDQDADYEVLEAGDLELDTWQTTSALSGDDILSRLDMMLALSRLVESIHAQKMIFGGLNPRAIYWSKDGRQVGILELGHPTQVAQVSRHHMANLLDSGVLRTLSPEATGRINSPIDSRSDLYSLGCLLYQIATGQLPFEMDDSIELVHAQIAQEPTPVRQLNPDIPLALANLIHRLLQKNPNDRYGAASGVCHDLAYCQAEWQQKGELAMFPLSVALGSQKLHFPNRLYGRDLQVRQLGEHFAAMLRERTSSMVVIRGYSGVGKSSIIEQLDTQTLAKRANFIKGKFDQFQNSSLFSALLAALAELAEQLLLENESQLQSWRQDLQKAVGEDGHLLTGFVPELLPILGQQSLGKPSDYTDSRFSKVLLRFFRVFSERQRPLVIFFDDMQWSDLASLRLLEELLKDSKINLLMMILAYRENEVDDTHPLSQTIKRIQATETPVAILPVRPLPNQAIGEMLADLFNQPASSLIGLTQLILKKTNGNPFFVKQFLLTLHDQGLLSRDEFGNWSWSIQEIERQQITDNLVEMTAKRLGKVSRISRRLLKFAALIGSQVQTDMLESLLQMDHGDLQLHIGEIVEQGIMNAFTDPRGERIESVHFSHDRLQQAAYLLEETEGNDSLHLAIGQVYLDSLSEGEQQEQVLSFIGHLNQAGDHFLAEYGKPKLAAFNLLAGRKAQEANAYQSARDYFSLAWQLLSDQDWQTDFALCRDIQLGLASSLYLTQAYEEAGQHCESLSSRVKDQTQRMKVAKLQLLILFGQNQFQPAFELAAEVLDKVGVDIRNYQGIATRYLQLESLYDKQNITALLELPAMQDETCLVAMEILNSLLTVAYIVGPEQYLIVTHALVRLSIEQGNAAPASRGYGSHAMILSGAFGQYREALQFAELAIAVDRRYHQLNTAEVQFQKAAAVLPWNAPLHDALVDLESNIYLAMDEGNLEYAVHSALFYSFYLCLSGTSLDNVGQVFDKYGAFIEQKRIPYNLEFIRLWQQFSLNLQKPGSQPLLLQGKAYNEASQVPVLQETANLTILFCYHSIKLMLGYLFDDLDLAKQHDEAAEPLAGVAMSLYHQTEYHFFAGLLAARLARRCGSHKDAAFESALNRLKQKLEMLRGWAVNAGANHGHKVTMLEAELAALQGDANAWQLYQRAIGQAEASGFTQHQAIAQERYAEYWQQMGNADFASQLLLQAHHSFRHWRAEAKVRHLLERHPALLPLLGRKAGGPGDKDLDLLSVFKASETLSGKVNLRAFLDKMINIIVENAGAQAGSLMFLDEEDHLKIKASYPKRRDEQDLPLTLLALVSRTLKPRLINELQQAGSLQRDAYFQTSKPQSLLCIPVIVTGVYRGILYLEHFELTGAFTEERVNVLQLLANQTAILFDNTRLFHRVVEANKNLERKVLERTKELASAKLRAEEATEAKSSFLARMSHEIRTPINAVIGLSRLALKTALNEEQLDYVTKIQESGEGLLGLVNDILDFSKIEAGKMHIEHTSFSLSKVVQRAVNLTALRAHAKGLELVSDVENSLPDNLMGDPLRLQQVLVNLISNAVKFTEQGLVYVKVRHEAQPDGRVRLQFSVMDTGIGMTADQQGRLFQSFAQADDSVTRKYGGTGLGLTISKQLCELMEGEIWLDSELGKGSTFYFSVMMETAEPTEQPSMAGRQKIADLRVLVVDDVPLARNVLQDLLTELGIQADEAPGGEEAIEMVRASSQAGHCYDAILMDWHMPGVDGIEASKRIHQLRLSDSPRILMVTAYDKEEARRLVDYSVISQFLEKPVNLSALVDALTGLLAQRPGKPSPLSAEEQAIPDLSAFHLLLVEDNAINRQVAIGLLEDTGVQISVAHNGLIALDMLEQQEFDLVLMDIQMPEMDGLTAANLIRHKLKLVKLPIIAMTAHVMETDRQKSRDAGMDDHICKPLEPSELFQTLRHHLGMAERTSIDAGRPVATGTEMARNNLPLPEIDGLESLRAINNMSGKTELYLNLLKDFYHEQQITADRLEQLYAGQQWQELFRTIHSLKSTCAYIGAFGLSQSCGRLEARLEQGPCQQGQLQEICATLRELLQKLTPHYASRRRQTCDIPFSVTRLKESLRQILPLLRQSDFAVEDHLPDIELMSEGSPYALQIDQLSNKVAEIEYEKAVQIVEELLEQLDKNESDGDGSE</sequence>
<evidence type="ECO:0000259" key="18">
    <source>
        <dbReference type="PROSITE" id="PS50109"/>
    </source>
</evidence>
<dbReference type="PANTHER" id="PTHR45339:SF1">
    <property type="entry name" value="HYBRID SIGNAL TRANSDUCTION HISTIDINE KINASE J"/>
    <property type="match status" value="1"/>
</dbReference>
<evidence type="ECO:0000256" key="3">
    <source>
        <dbReference type="ARBA" id="ARBA00012438"/>
    </source>
</evidence>